<proteinExistence type="inferred from homology"/>
<dbReference type="PANTHER" id="PTHR43825">
    <property type="entry name" value="PYRUVATE DEHYDROGENASE E1 COMPONENT"/>
    <property type="match status" value="1"/>
</dbReference>
<organism evidence="5 6">
    <name type="scientific">Donghicola tyrosinivorans</name>
    <dbReference type="NCBI Taxonomy" id="1652492"/>
    <lineage>
        <taxon>Bacteria</taxon>
        <taxon>Pseudomonadati</taxon>
        <taxon>Pseudomonadota</taxon>
        <taxon>Alphaproteobacteria</taxon>
        <taxon>Rhodobacterales</taxon>
        <taxon>Roseobacteraceae</taxon>
        <taxon>Donghicola</taxon>
    </lineage>
</organism>
<feature type="domain" description="Transketolase-like pyrimidine-binding" evidence="4">
    <location>
        <begin position="11"/>
        <end position="176"/>
    </location>
</feature>
<dbReference type="InterPro" id="IPR005475">
    <property type="entry name" value="Transketolase-like_Pyr-bd"/>
</dbReference>
<evidence type="ECO:0000256" key="1">
    <source>
        <dbReference type="ARBA" id="ARBA00001964"/>
    </source>
</evidence>
<dbReference type="AlphaFoldDB" id="A0A2T0WNP2"/>
<dbReference type="FunFam" id="3.40.50.970:FF:000129">
    <property type="entry name" value="Transketolase"/>
    <property type="match status" value="1"/>
</dbReference>
<comment type="cofactor">
    <cofactor evidence="1">
        <name>thiamine diphosphate</name>
        <dbReference type="ChEBI" id="CHEBI:58937"/>
    </cofactor>
</comment>
<dbReference type="InterPro" id="IPR033248">
    <property type="entry name" value="Transketolase_C"/>
</dbReference>
<dbReference type="EMBL" id="PVTQ01000008">
    <property type="protein sequence ID" value="PRY88300.1"/>
    <property type="molecule type" value="Genomic_DNA"/>
</dbReference>
<dbReference type="SMART" id="SM00861">
    <property type="entry name" value="Transket_pyr"/>
    <property type="match status" value="1"/>
</dbReference>
<evidence type="ECO:0000256" key="2">
    <source>
        <dbReference type="ARBA" id="ARBA00007131"/>
    </source>
</evidence>
<keyword evidence="3" id="KW-0786">Thiamine pyrophosphate</keyword>
<dbReference type="Gene3D" id="3.40.50.970">
    <property type="match status" value="1"/>
</dbReference>
<dbReference type="Pfam" id="PF02780">
    <property type="entry name" value="Transketolase_C"/>
    <property type="match status" value="1"/>
</dbReference>
<dbReference type="InterPro" id="IPR051157">
    <property type="entry name" value="PDH/Transketolase"/>
</dbReference>
<dbReference type="InterPro" id="IPR029061">
    <property type="entry name" value="THDP-binding"/>
</dbReference>
<gene>
    <name evidence="5" type="ORF">CLV74_108105</name>
</gene>
<evidence type="ECO:0000259" key="4">
    <source>
        <dbReference type="SMART" id="SM00861"/>
    </source>
</evidence>
<reference evidence="5 6" key="1">
    <citation type="submission" date="2018-03" db="EMBL/GenBank/DDBJ databases">
        <title>Genomic Encyclopedia of Archaeal and Bacterial Type Strains, Phase II (KMG-II): from individual species to whole genera.</title>
        <authorList>
            <person name="Goeker M."/>
        </authorList>
    </citation>
    <scope>NUCLEOTIDE SEQUENCE [LARGE SCALE GENOMIC DNA]</scope>
    <source>
        <strain evidence="5 6">DSM 100212</strain>
    </source>
</reference>
<evidence type="ECO:0000256" key="3">
    <source>
        <dbReference type="ARBA" id="ARBA00023052"/>
    </source>
</evidence>
<protein>
    <submittedName>
        <fullName evidence="5">Transketolase</fullName>
    </submittedName>
</protein>
<dbReference type="Pfam" id="PF02779">
    <property type="entry name" value="Transket_pyr"/>
    <property type="match status" value="1"/>
</dbReference>
<dbReference type="PANTHER" id="PTHR43825:SF1">
    <property type="entry name" value="TRANSKETOLASE-LIKE PYRIMIDINE-BINDING DOMAIN-CONTAINING PROTEIN"/>
    <property type="match status" value="1"/>
</dbReference>
<evidence type="ECO:0000313" key="5">
    <source>
        <dbReference type="EMBL" id="PRY88300.1"/>
    </source>
</evidence>
<keyword evidence="6" id="KW-1185">Reference proteome</keyword>
<dbReference type="Proteomes" id="UP000238392">
    <property type="component" value="Unassembled WGS sequence"/>
</dbReference>
<dbReference type="RefSeq" id="WP_170108045.1">
    <property type="nucleotide sequence ID" value="NZ_PVTQ01000008.1"/>
</dbReference>
<dbReference type="InterPro" id="IPR009014">
    <property type="entry name" value="Transketo_C/PFOR_II"/>
</dbReference>
<name>A0A2T0WNP2_9RHOB</name>
<dbReference type="SUPFAM" id="SSF52518">
    <property type="entry name" value="Thiamin diphosphate-binding fold (THDP-binding)"/>
    <property type="match status" value="1"/>
</dbReference>
<dbReference type="CDD" id="cd07033">
    <property type="entry name" value="TPP_PYR_DXS_TK_like"/>
    <property type="match status" value="1"/>
</dbReference>
<sequence length="319" mass="33299">MTAPFQNAKLHDCRDAFTAALEELAAADGNIVAVCNDSVGSSKLTGFRDKFPERLINVGIAEQNMVGVGAGLANGGKIPFVCAASPFLTGRALEQIKADVAYSQTNVKLVGISSGMAYGELGPTHHSIEDFAWVRALPHVPVIAPADRIETDAVIRWAATYQGGCFLRLSRVGVPDLLPEGHVFELGRANVLCEGSDVTIIANGVLSHRAVTAAAVLEGQGISARVLNMATVRPIDQDAILSAARDTGAILTCEEHTTFGGLGSAVAEVIVDHHPVPMTRLGVPGVFAHTASAEQLLDDFGMSPQAIADSAVALMGRKG</sequence>
<comment type="similarity">
    <text evidence="2">Belongs to the transketolase family.</text>
</comment>
<evidence type="ECO:0000313" key="6">
    <source>
        <dbReference type="Proteomes" id="UP000238392"/>
    </source>
</evidence>
<dbReference type="Gene3D" id="3.40.50.920">
    <property type="match status" value="1"/>
</dbReference>
<accession>A0A2T0WNP2</accession>
<comment type="caution">
    <text evidence="5">The sequence shown here is derived from an EMBL/GenBank/DDBJ whole genome shotgun (WGS) entry which is preliminary data.</text>
</comment>
<dbReference type="SUPFAM" id="SSF52922">
    <property type="entry name" value="TK C-terminal domain-like"/>
    <property type="match status" value="1"/>
</dbReference>